<sequence>MEEFSNIPPSKRNTSLSIPFTKRFASTFDLHLTVQEIITLQQGNDCQKYGNATAFDLRRAYDDIDRVHNDYKVKNNELEQVRGLLLNTIKNHSEISTENIFSNSESQMSTIQLKAREDPLFIGVNKCSFGKEKWGLSHTYIVYKRLLDSVLEDSDQVKSIIRRTLPRFLANMTTALHNFDMALNCDWQAVAIKYVQLEFYLRNLQQIWNILKKSIRQPSTSDFNSGRIKTFFLHRPKDVLKLIMRWASEQPSDSFRYLDILTFKKPPLWQNKGKTFFE</sequence>
<accession>A0A9W9YZM3</accession>
<dbReference type="Proteomes" id="UP001163046">
    <property type="component" value="Unassembled WGS sequence"/>
</dbReference>
<name>A0A9W9YZM3_9CNID</name>
<proteinExistence type="predicted"/>
<comment type="caution">
    <text evidence="1">The sequence shown here is derived from an EMBL/GenBank/DDBJ whole genome shotgun (WGS) entry which is preliminary data.</text>
</comment>
<dbReference type="EMBL" id="MU826837">
    <property type="protein sequence ID" value="KAJ7372367.1"/>
    <property type="molecule type" value="Genomic_DNA"/>
</dbReference>
<dbReference type="AlphaFoldDB" id="A0A9W9YZM3"/>
<protein>
    <submittedName>
        <fullName evidence="1">Uncharacterized protein</fullName>
    </submittedName>
</protein>
<organism evidence="1 2">
    <name type="scientific">Desmophyllum pertusum</name>
    <dbReference type="NCBI Taxonomy" id="174260"/>
    <lineage>
        <taxon>Eukaryota</taxon>
        <taxon>Metazoa</taxon>
        <taxon>Cnidaria</taxon>
        <taxon>Anthozoa</taxon>
        <taxon>Hexacorallia</taxon>
        <taxon>Scleractinia</taxon>
        <taxon>Caryophylliina</taxon>
        <taxon>Caryophylliidae</taxon>
        <taxon>Desmophyllum</taxon>
    </lineage>
</organism>
<evidence type="ECO:0000313" key="1">
    <source>
        <dbReference type="EMBL" id="KAJ7372367.1"/>
    </source>
</evidence>
<keyword evidence="2" id="KW-1185">Reference proteome</keyword>
<evidence type="ECO:0000313" key="2">
    <source>
        <dbReference type="Proteomes" id="UP001163046"/>
    </source>
</evidence>
<gene>
    <name evidence="1" type="ORF">OS493_019814</name>
</gene>
<reference evidence="1" key="1">
    <citation type="submission" date="2023-01" db="EMBL/GenBank/DDBJ databases">
        <title>Genome assembly of the deep-sea coral Lophelia pertusa.</title>
        <authorList>
            <person name="Herrera S."/>
            <person name="Cordes E."/>
        </authorList>
    </citation>
    <scope>NUCLEOTIDE SEQUENCE</scope>
    <source>
        <strain evidence="1">USNM1676648</strain>
        <tissue evidence="1">Polyp</tissue>
    </source>
</reference>